<dbReference type="EMBL" id="MWIH01000005">
    <property type="protein sequence ID" value="OQO92581.1"/>
    <property type="molecule type" value="Genomic_DNA"/>
</dbReference>
<organism evidence="2 3">
    <name type="scientific">Saccharomonospora piscinae</name>
    <dbReference type="NCBI Taxonomy" id="687388"/>
    <lineage>
        <taxon>Bacteria</taxon>
        <taxon>Bacillati</taxon>
        <taxon>Actinomycetota</taxon>
        <taxon>Actinomycetes</taxon>
        <taxon>Pseudonocardiales</taxon>
        <taxon>Pseudonocardiaceae</taxon>
        <taxon>Saccharomonospora</taxon>
    </lineage>
</organism>
<dbReference type="Proteomes" id="UP000192591">
    <property type="component" value="Unassembled WGS sequence"/>
</dbReference>
<protein>
    <recommendedName>
        <fullName evidence="1">Condensation domain-containing protein</fullName>
    </recommendedName>
</protein>
<reference evidence="2 3" key="1">
    <citation type="submission" date="2017-02" db="EMBL/GenBank/DDBJ databases">
        <title>Draft genome of Saccharomonospora sp. 154.</title>
        <authorList>
            <person name="Alonso-Carmona G.S."/>
            <person name="De La Haba R."/>
            <person name="Vera-Gargallo B."/>
            <person name="Sandoval-Trujillo A.H."/>
            <person name="Ramirez-Duran N."/>
            <person name="Ventosa A."/>
        </authorList>
    </citation>
    <scope>NUCLEOTIDE SEQUENCE [LARGE SCALE GENOMIC DNA]</scope>
    <source>
        <strain evidence="2 3">LRS4.154</strain>
    </source>
</reference>
<dbReference type="Pfam" id="PF00668">
    <property type="entry name" value="Condensation"/>
    <property type="match status" value="1"/>
</dbReference>
<dbReference type="GO" id="GO:0044550">
    <property type="term" value="P:secondary metabolite biosynthetic process"/>
    <property type="evidence" value="ECO:0007669"/>
    <property type="project" value="TreeGrafter"/>
</dbReference>
<dbReference type="RefSeq" id="WP_081191623.1">
    <property type="nucleotide sequence ID" value="NZ_MWIH01000005.1"/>
</dbReference>
<dbReference type="Gene3D" id="3.30.559.30">
    <property type="entry name" value="Nonribosomal peptide synthetase, condensation domain"/>
    <property type="match status" value="1"/>
</dbReference>
<feature type="domain" description="Condensation" evidence="1">
    <location>
        <begin position="35"/>
        <end position="430"/>
    </location>
</feature>
<evidence type="ECO:0000313" key="2">
    <source>
        <dbReference type="EMBL" id="OQO92581.1"/>
    </source>
</evidence>
<dbReference type="PANTHER" id="PTHR45527">
    <property type="entry name" value="NONRIBOSOMAL PEPTIDE SYNTHETASE"/>
    <property type="match status" value="1"/>
</dbReference>
<accession>A0A1V9A672</accession>
<dbReference type="Gene3D" id="3.30.559.10">
    <property type="entry name" value="Chloramphenicol acetyltransferase-like domain"/>
    <property type="match status" value="1"/>
</dbReference>
<gene>
    <name evidence="2" type="ORF">B1813_10420</name>
</gene>
<dbReference type="STRING" id="1962155.B1813_10420"/>
<evidence type="ECO:0000313" key="3">
    <source>
        <dbReference type="Proteomes" id="UP000192591"/>
    </source>
</evidence>
<dbReference type="GO" id="GO:0005737">
    <property type="term" value="C:cytoplasm"/>
    <property type="evidence" value="ECO:0007669"/>
    <property type="project" value="TreeGrafter"/>
</dbReference>
<dbReference type="AlphaFoldDB" id="A0A1V9A672"/>
<sequence length="432" mass="47433">MTGAPLSFNQEFLLTFDKGDAEGALGERHILVDAWRLTGPVDATVLQQALDDVVARHDVLRTDVVADDDGGHQVVHPPCAARLSVRPLAGHDRDVAAETLLNEIDDEPITVREIPHLRAVLGRFDDNDAVLVLATHHVASDDWSMGLLVRDLAAYYTARLTGTPAALPPAQQYADFAEWQRRSGVATEQARDYWRRTLTGHGMTAVPTDRPLPHDRPDSYAAHRFVLDADLSARVREFARAMRCTPFMVLLAAHQMQLRDLTGRSDVMTPTFTAGRYLERFNDTVGPFFNLVPLLTELNGVRHLRDVVGRVRTTCFSAYSHDIPFGDIVAEAPGIAEAFADPWGAVVAFQVLQPPSFADNLVLGEAKATAIRDRRLSQRRSSSIPNGGSWALELLPSGLIGGSLKYNANTFDESTITGIADDFRNRLAVALT</sequence>
<comment type="caution">
    <text evidence="2">The sequence shown here is derived from an EMBL/GenBank/DDBJ whole genome shotgun (WGS) entry which is preliminary data.</text>
</comment>
<dbReference type="SUPFAM" id="SSF52777">
    <property type="entry name" value="CoA-dependent acyltransferases"/>
    <property type="match status" value="2"/>
</dbReference>
<dbReference type="PANTHER" id="PTHR45527:SF1">
    <property type="entry name" value="FATTY ACID SYNTHASE"/>
    <property type="match status" value="1"/>
</dbReference>
<dbReference type="InterPro" id="IPR023213">
    <property type="entry name" value="CAT-like_dom_sf"/>
</dbReference>
<dbReference type="GO" id="GO:0003824">
    <property type="term" value="F:catalytic activity"/>
    <property type="evidence" value="ECO:0007669"/>
    <property type="project" value="InterPro"/>
</dbReference>
<dbReference type="GO" id="GO:0043041">
    <property type="term" value="P:amino acid activation for nonribosomal peptide biosynthetic process"/>
    <property type="evidence" value="ECO:0007669"/>
    <property type="project" value="TreeGrafter"/>
</dbReference>
<dbReference type="GO" id="GO:0008610">
    <property type="term" value="P:lipid biosynthetic process"/>
    <property type="evidence" value="ECO:0007669"/>
    <property type="project" value="UniProtKB-ARBA"/>
</dbReference>
<dbReference type="InterPro" id="IPR001242">
    <property type="entry name" value="Condensation_dom"/>
</dbReference>
<name>A0A1V9A672_SACPI</name>
<keyword evidence="3" id="KW-1185">Reference proteome</keyword>
<dbReference type="GO" id="GO:0031177">
    <property type="term" value="F:phosphopantetheine binding"/>
    <property type="evidence" value="ECO:0007669"/>
    <property type="project" value="TreeGrafter"/>
</dbReference>
<proteinExistence type="predicted"/>
<evidence type="ECO:0000259" key="1">
    <source>
        <dbReference type="Pfam" id="PF00668"/>
    </source>
</evidence>